<organism evidence="1 2">
    <name type="scientific">Mucuna pruriens</name>
    <name type="common">Velvet bean</name>
    <name type="synonym">Dolichos pruriens</name>
    <dbReference type="NCBI Taxonomy" id="157652"/>
    <lineage>
        <taxon>Eukaryota</taxon>
        <taxon>Viridiplantae</taxon>
        <taxon>Streptophyta</taxon>
        <taxon>Embryophyta</taxon>
        <taxon>Tracheophyta</taxon>
        <taxon>Spermatophyta</taxon>
        <taxon>Magnoliopsida</taxon>
        <taxon>eudicotyledons</taxon>
        <taxon>Gunneridae</taxon>
        <taxon>Pentapetalae</taxon>
        <taxon>rosids</taxon>
        <taxon>fabids</taxon>
        <taxon>Fabales</taxon>
        <taxon>Fabaceae</taxon>
        <taxon>Papilionoideae</taxon>
        <taxon>50 kb inversion clade</taxon>
        <taxon>NPAAA clade</taxon>
        <taxon>indigoferoid/millettioid clade</taxon>
        <taxon>Phaseoleae</taxon>
        <taxon>Mucuna</taxon>
    </lineage>
</organism>
<dbReference type="AlphaFoldDB" id="A0A371FDM9"/>
<accession>A0A371FDM9</accession>
<evidence type="ECO:0008006" key="3">
    <source>
        <dbReference type="Google" id="ProtNLM"/>
    </source>
</evidence>
<reference evidence="1" key="1">
    <citation type="submission" date="2018-05" db="EMBL/GenBank/DDBJ databases">
        <title>Draft genome of Mucuna pruriens seed.</title>
        <authorList>
            <person name="Nnadi N.E."/>
            <person name="Vos R."/>
            <person name="Hasami M.H."/>
            <person name="Devisetty U.K."/>
            <person name="Aguiy J.C."/>
        </authorList>
    </citation>
    <scope>NUCLEOTIDE SEQUENCE [LARGE SCALE GENOMIC DNA]</scope>
    <source>
        <strain evidence="1">JCA_2017</strain>
    </source>
</reference>
<keyword evidence="2" id="KW-1185">Reference proteome</keyword>
<dbReference type="OrthoDB" id="1723222at2759"/>
<evidence type="ECO:0000313" key="1">
    <source>
        <dbReference type="EMBL" id="RDX76397.1"/>
    </source>
</evidence>
<comment type="caution">
    <text evidence="1">The sequence shown here is derived from an EMBL/GenBank/DDBJ whole genome shotgun (WGS) entry which is preliminary data.</text>
</comment>
<feature type="non-terminal residue" evidence="1">
    <location>
        <position position="1"/>
    </location>
</feature>
<gene>
    <name evidence="1" type="ORF">CR513_43619</name>
</gene>
<name>A0A371FDM9_MUCPR</name>
<proteinExistence type="predicted"/>
<dbReference type="EMBL" id="QJKJ01009520">
    <property type="protein sequence ID" value="RDX76397.1"/>
    <property type="molecule type" value="Genomic_DNA"/>
</dbReference>
<sequence length="145" mass="17173">MELEHRAYWAVKQCNLAYDQRKFQLQELDELRLEAYENSRNYKQKVKQFHDQQILRKEFRVDQKVLMFNSRLKLIAAKLRSRWDGPFVITNVFLYGAVEPKDEYTKSTFQVNGHQIKLFHEGLTPTTGNLETISLIEPTQLDGAH</sequence>
<evidence type="ECO:0000313" key="2">
    <source>
        <dbReference type="Proteomes" id="UP000257109"/>
    </source>
</evidence>
<protein>
    <recommendedName>
        <fullName evidence="3">Reverse transcriptase domain-containing protein</fullName>
    </recommendedName>
</protein>
<dbReference type="Proteomes" id="UP000257109">
    <property type="component" value="Unassembled WGS sequence"/>
</dbReference>